<dbReference type="Pfam" id="PF14905">
    <property type="entry name" value="OMP_b-brl_3"/>
    <property type="match status" value="1"/>
</dbReference>
<evidence type="ECO:0000256" key="3">
    <source>
        <dbReference type="ARBA" id="ARBA00023237"/>
    </source>
</evidence>
<keyword evidence="5" id="KW-0675">Receptor</keyword>
<evidence type="ECO:0000313" key="5">
    <source>
        <dbReference type="EMBL" id="EPB66035.1"/>
    </source>
</evidence>
<protein>
    <submittedName>
        <fullName evidence="5">TonB-dependent receptor</fullName>
    </submittedName>
</protein>
<accession>A0A0D6L4D4</accession>
<dbReference type="Proteomes" id="UP000054495">
    <property type="component" value="Unassembled WGS sequence"/>
</dbReference>
<evidence type="ECO:0000256" key="2">
    <source>
        <dbReference type="ARBA" id="ARBA00023136"/>
    </source>
</evidence>
<sequence length="502" mass="57693">MEGYRNNFNEIERAIGQDSVMRLDQERYGTDFKRGHLGRLGLDWYMNNQSTLGVSANGQLTTRRRTGDQINRQYIASDFITNEWTRLSEEPDSRKGIDMNAYFNHNLKNELGKFSTSVNYSASDRAENGIFSQQYAVFGGVPTVINPLYQNQYSNSNNGILTAQADFERILPKIKARYEVGAKAILRNEKLNAWSTSYDYASQEHIKDTFATYDYTYNENVYSAYGTFGQELGKFKYQVGLRGEYVRQDPRLLSKAQTFTKEYAQLYPSAHLRYSVKNNAEISLGYSRRINRPSSGDLNPFTNYSDPFNLRTGNPDLNPEFINSFDLGYMETFKTMSITGSVYYRHTTDVIQRVKIFYDDNTAAVTMANLDQSQTVGVELVYQVRPVSWWRNTISFNGNYIDYKNDAVGSDWNNKGFNWGLKYTGAVDFWKRTATVQLNATYNAPRVTAQGVIYLWNFVDISVQKQFLDRKLVVGLKFADLFDLKGFKNAHQSTGVETVFQF</sequence>
<keyword evidence="2" id="KW-0472">Membrane</keyword>
<evidence type="ECO:0000313" key="6">
    <source>
        <dbReference type="Proteomes" id="UP000054495"/>
    </source>
</evidence>
<keyword evidence="3" id="KW-0998">Cell outer membrane</keyword>
<dbReference type="AlphaFoldDB" id="A0A0D6L4D4"/>
<dbReference type="InterPro" id="IPR036942">
    <property type="entry name" value="Beta-barrel_TonB_sf"/>
</dbReference>
<dbReference type="SUPFAM" id="SSF56935">
    <property type="entry name" value="Porins"/>
    <property type="match status" value="1"/>
</dbReference>
<gene>
    <name evidence="5" type="ORF">ANCCEY_14878</name>
</gene>
<evidence type="ECO:0000259" key="4">
    <source>
        <dbReference type="Pfam" id="PF14905"/>
    </source>
</evidence>
<feature type="domain" description="Outer membrane protein beta-barrel" evidence="4">
    <location>
        <begin position="105"/>
        <end position="494"/>
    </location>
</feature>
<dbReference type="Gene3D" id="2.40.170.20">
    <property type="entry name" value="TonB-dependent receptor, beta-barrel domain"/>
    <property type="match status" value="1"/>
</dbReference>
<dbReference type="PANTHER" id="PTHR40980:SF4">
    <property type="entry name" value="TONB-DEPENDENT RECEPTOR-LIKE BETA-BARREL DOMAIN-CONTAINING PROTEIN"/>
    <property type="match status" value="1"/>
</dbReference>
<evidence type="ECO:0000256" key="1">
    <source>
        <dbReference type="ARBA" id="ARBA00004442"/>
    </source>
</evidence>
<keyword evidence="6" id="KW-1185">Reference proteome</keyword>
<name>A0A0D6L4D4_9BILA</name>
<dbReference type="PANTHER" id="PTHR40980">
    <property type="entry name" value="PLUG DOMAIN-CONTAINING PROTEIN"/>
    <property type="match status" value="1"/>
</dbReference>
<reference evidence="5 6" key="1">
    <citation type="submission" date="2013-05" db="EMBL/GenBank/DDBJ databases">
        <title>Draft genome of the parasitic nematode Anyclostoma ceylanicum.</title>
        <authorList>
            <person name="Mitreva M."/>
        </authorList>
    </citation>
    <scope>NUCLEOTIDE SEQUENCE [LARGE SCALE GENOMIC DNA]</scope>
</reference>
<dbReference type="EMBL" id="KE126633">
    <property type="protein sequence ID" value="EPB66035.1"/>
    <property type="molecule type" value="Genomic_DNA"/>
</dbReference>
<comment type="subcellular location">
    <subcellularLocation>
        <location evidence="1">Cell outer membrane</location>
    </subcellularLocation>
</comment>
<dbReference type="InterPro" id="IPR041700">
    <property type="entry name" value="OMP_b-brl_3"/>
</dbReference>
<organism evidence="5 6">
    <name type="scientific">Ancylostoma ceylanicum</name>
    <dbReference type="NCBI Taxonomy" id="53326"/>
    <lineage>
        <taxon>Eukaryota</taxon>
        <taxon>Metazoa</taxon>
        <taxon>Ecdysozoa</taxon>
        <taxon>Nematoda</taxon>
        <taxon>Chromadorea</taxon>
        <taxon>Rhabditida</taxon>
        <taxon>Rhabditina</taxon>
        <taxon>Rhabditomorpha</taxon>
        <taxon>Strongyloidea</taxon>
        <taxon>Ancylostomatidae</taxon>
        <taxon>Ancylostomatinae</taxon>
        <taxon>Ancylostoma</taxon>
    </lineage>
</organism>
<proteinExistence type="predicted"/>